<sequence>MPETITRINGEILTMMDILLDPDGDVSNPMDFILIETEVDFLRYATSGEKLFIRGSDLCAWAEAFYSLRNIHVRIVESPSKVLRQVFPELTAEQAREIAQKIDKEFVSPEEISIVHVLSACFPTDNSLWHGESSLEHAARWLIWWLVNNPSPAEKIILGKFASLMEQNAEEEVIKELYRAKDVDHARSLLWRWLGAEKPFIKHLKEFPIELPSQLLDELKQAWMKFIISSQGTFFIEAKTLPLPLFLRKELALLTSEYLKNNPQVLDRKILEAIQPFVSNQILSELEKHVPPPIPSSLPEEESAVLSWFEKEYFPYRRWQASYGDENSRQIVLKLAQNFARWLLERYPKWLLEGQGITYQKFAHLSSHPSDSNVVTFCVILDGMPIWDVDQFLQMISETSNRLTLLQKSYCFSTLPTVTEFAKEALLRGVPPYLVDEMNLLGETLPSNCSPGKKLQQIQPGKIWFWRLEQPDKAYHFAQRDKLEKMVSSELRMIAQEIEEIVKKVPDQIRLNVLITSDHGRLMNSRSPRQLPIEDDMLFHGRAAWGTFQRHFPVCGFEINEDEEWVELYGERFGIRHNLRIAWNESCFGNSNDYEAYPHGGLFPEEVIVPWLLFERDAKIPEPEISIIGEGEEDMAGKLFVSIINPSHITLVCQDIELFGENYFEKISINETIPPLKKQEFEKNLTPWPKKSSVGNLTARIIFSLPNGRNFTEEITPDLKVQVLYQKSDDLFKELNL</sequence>
<evidence type="ECO:0000313" key="1">
    <source>
        <dbReference type="EMBL" id="MDT8898278.1"/>
    </source>
</evidence>
<evidence type="ECO:0008006" key="3">
    <source>
        <dbReference type="Google" id="ProtNLM"/>
    </source>
</evidence>
<proteinExistence type="predicted"/>
<accession>A0ABU3NQ00</accession>
<organism evidence="1 2">
    <name type="scientific">Thermanaerothrix solaris</name>
    <dbReference type="NCBI Taxonomy" id="3058434"/>
    <lineage>
        <taxon>Bacteria</taxon>
        <taxon>Bacillati</taxon>
        <taxon>Chloroflexota</taxon>
        <taxon>Anaerolineae</taxon>
        <taxon>Anaerolineales</taxon>
        <taxon>Anaerolineaceae</taxon>
        <taxon>Thermanaerothrix</taxon>
    </lineage>
</organism>
<protein>
    <recommendedName>
        <fullName evidence="3">PglZ domain-containing protein</fullName>
    </recommendedName>
</protein>
<reference evidence="1 2" key="1">
    <citation type="submission" date="2023-07" db="EMBL/GenBank/DDBJ databases">
        <title>Novel species of Thermanaerothrix with wide hydrolytic capabilities.</title>
        <authorList>
            <person name="Zayulina K.S."/>
            <person name="Podosokorskaya O.A."/>
            <person name="Elcheninov A.G."/>
        </authorList>
    </citation>
    <scope>NUCLEOTIDE SEQUENCE [LARGE SCALE GENOMIC DNA]</scope>
    <source>
        <strain evidence="1 2">4228-RoL</strain>
    </source>
</reference>
<name>A0ABU3NQ00_9CHLR</name>
<evidence type="ECO:0000313" key="2">
    <source>
        <dbReference type="Proteomes" id="UP001254165"/>
    </source>
</evidence>
<dbReference type="EMBL" id="JAUHMF010000002">
    <property type="protein sequence ID" value="MDT8898278.1"/>
    <property type="molecule type" value="Genomic_DNA"/>
</dbReference>
<comment type="caution">
    <text evidence="1">The sequence shown here is derived from an EMBL/GenBank/DDBJ whole genome shotgun (WGS) entry which is preliminary data.</text>
</comment>
<dbReference type="Pfam" id="PF08665">
    <property type="entry name" value="PglZ"/>
    <property type="match status" value="1"/>
</dbReference>
<keyword evidence="2" id="KW-1185">Reference proteome</keyword>
<dbReference type="Proteomes" id="UP001254165">
    <property type="component" value="Unassembled WGS sequence"/>
</dbReference>
<gene>
    <name evidence="1" type="ORF">QYE77_08360</name>
</gene>
<dbReference type="RefSeq" id="WP_315624937.1">
    <property type="nucleotide sequence ID" value="NZ_JAUHMF010000002.1"/>
</dbReference>